<proteinExistence type="predicted"/>
<reference evidence="1" key="1">
    <citation type="submission" date="2021-06" db="EMBL/GenBank/DDBJ databases">
        <authorList>
            <person name="Kallberg Y."/>
            <person name="Tangrot J."/>
            <person name="Rosling A."/>
        </authorList>
    </citation>
    <scope>NUCLEOTIDE SEQUENCE</scope>
    <source>
        <strain evidence="1">MA461A</strain>
    </source>
</reference>
<name>A0ACA9SHX1_9GLOM</name>
<feature type="non-terminal residue" evidence="1">
    <location>
        <position position="61"/>
    </location>
</feature>
<organism evidence="1 2">
    <name type="scientific">Racocetra persica</name>
    <dbReference type="NCBI Taxonomy" id="160502"/>
    <lineage>
        <taxon>Eukaryota</taxon>
        <taxon>Fungi</taxon>
        <taxon>Fungi incertae sedis</taxon>
        <taxon>Mucoromycota</taxon>
        <taxon>Glomeromycotina</taxon>
        <taxon>Glomeromycetes</taxon>
        <taxon>Diversisporales</taxon>
        <taxon>Gigasporaceae</taxon>
        <taxon>Racocetra</taxon>
    </lineage>
</organism>
<evidence type="ECO:0000313" key="1">
    <source>
        <dbReference type="EMBL" id="CAG8839472.1"/>
    </source>
</evidence>
<keyword evidence="2" id="KW-1185">Reference proteome</keyword>
<comment type="caution">
    <text evidence="1">The sequence shown here is derived from an EMBL/GenBank/DDBJ whole genome shotgun (WGS) entry which is preliminary data.</text>
</comment>
<dbReference type="Proteomes" id="UP000789920">
    <property type="component" value="Unassembled WGS sequence"/>
</dbReference>
<gene>
    <name evidence="1" type="ORF">RPERSI_LOCUS31062</name>
</gene>
<protein>
    <submittedName>
        <fullName evidence="1">26435_t:CDS:1</fullName>
    </submittedName>
</protein>
<feature type="non-terminal residue" evidence="1">
    <location>
        <position position="1"/>
    </location>
</feature>
<dbReference type="EMBL" id="CAJVQC010123714">
    <property type="protein sequence ID" value="CAG8839472.1"/>
    <property type="molecule type" value="Genomic_DNA"/>
</dbReference>
<sequence>MKDEIHEKLTNYLSIVLEELLLEKNQETNAIDYLVNSQSQTGCIKKCSFCQAFDIDNKKRI</sequence>
<accession>A0ACA9SHX1</accession>
<evidence type="ECO:0000313" key="2">
    <source>
        <dbReference type="Proteomes" id="UP000789920"/>
    </source>
</evidence>